<evidence type="ECO:0000313" key="4">
    <source>
        <dbReference type="EMBL" id="GFE81666.1"/>
    </source>
</evidence>
<name>A0A829YGE5_9GAMM</name>
<keyword evidence="2" id="KW-1133">Transmembrane helix</keyword>
<keyword evidence="5" id="KW-1185">Reference proteome</keyword>
<dbReference type="GO" id="GO:0005737">
    <property type="term" value="C:cytoplasm"/>
    <property type="evidence" value="ECO:0007669"/>
    <property type="project" value="TreeGrafter"/>
</dbReference>
<dbReference type="Proteomes" id="UP000445000">
    <property type="component" value="Unassembled WGS sequence"/>
</dbReference>
<gene>
    <name evidence="4" type="ORF">GCM10011487_36660</name>
</gene>
<evidence type="ECO:0000313" key="5">
    <source>
        <dbReference type="Proteomes" id="UP000445000"/>
    </source>
</evidence>
<evidence type="ECO:0000256" key="2">
    <source>
        <dbReference type="SAM" id="Phobius"/>
    </source>
</evidence>
<protein>
    <submittedName>
        <fullName evidence="4">FAD-binding oxidoreductase</fullName>
    </submittedName>
</protein>
<dbReference type="PANTHER" id="PTHR13847:SF289">
    <property type="entry name" value="GLYCINE OXIDASE"/>
    <property type="match status" value="1"/>
</dbReference>
<dbReference type="InterPro" id="IPR036188">
    <property type="entry name" value="FAD/NAD-bd_sf"/>
</dbReference>
<dbReference type="EMBL" id="BLJN01000003">
    <property type="protein sequence ID" value="GFE81666.1"/>
    <property type="molecule type" value="Genomic_DNA"/>
</dbReference>
<dbReference type="AlphaFoldDB" id="A0A829YGE5"/>
<dbReference type="Gene3D" id="3.30.9.10">
    <property type="entry name" value="D-Amino Acid Oxidase, subunit A, domain 2"/>
    <property type="match status" value="1"/>
</dbReference>
<organism evidence="4 5">
    <name type="scientific">Steroidobacter agaridevorans</name>
    <dbReference type="NCBI Taxonomy" id="2695856"/>
    <lineage>
        <taxon>Bacteria</taxon>
        <taxon>Pseudomonadati</taxon>
        <taxon>Pseudomonadota</taxon>
        <taxon>Gammaproteobacteria</taxon>
        <taxon>Steroidobacterales</taxon>
        <taxon>Steroidobacteraceae</taxon>
        <taxon>Steroidobacter</taxon>
    </lineage>
</organism>
<dbReference type="Gene3D" id="3.50.50.60">
    <property type="entry name" value="FAD/NAD(P)-binding domain"/>
    <property type="match status" value="1"/>
</dbReference>
<comment type="caution">
    <text evidence="4">The sequence shown here is derived from an EMBL/GenBank/DDBJ whole genome shotgun (WGS) entry which is preliminary data.</text>
</comment>
<reference evidence="5" key="1">
    <citation type="submission" date="2020-01" db="EMBL/GenBank/DDBJ databases">
        <title>'Steroidobacter agaridevorans' sp. nov., agar-degrading bacteria isolated from rhizosphere soils.</title>
        <authorList>
            <person name="Ikenaga M."/>
            <person name="Kataoka M."/>
            <person name="Murouchi A."/>
            <person name="Katsuragi S."/>
            <person name="Sakai M."/>
        </authorList>
    </citation>
    <scope>NUCLEOTIDE SEQUENCE [LARGE SCALE GENOMIC DNA]</scope>
    <source>
        <strain evidence="5">YU21-B</strain>
    </source>
</reference>
<proteinExistence type="predicted"/>
<evidence type="ECO:0000259" key="3">
    <source>
        <dbReference type="Pfam" id="PF01266"/>
    </source>
</evidence>
<sequence>MKPVNVVVLGGGLVGCAAAYYLARRGAGVLLAEQGDLNREASGRNAGSLHFQLEYRLIRYGDELAAQFAQIIPLSLVALEDWRGLEAELRADLEVGMHGGLIVAESDADVALLERRQALQEKWGLASQLLSAAEVRRMAPYLAESVIAAGYFPHEGHANPRLVAPAFARRAEELGVTIQSQTRVTGLMRDGAQWVVTVVDRAGRTQDVIADAVLNAAGAWAGEIGALAHLHLPIFAVPLSMNVIERAAPLIPHLVQHASQRLTLKQVAAGNVLVGGGWPSRFSREGSAMSTQRRADPVVENVMANLTLAARLVPAIGGLHLLRSWTGITGITTDQMPLLGAVPEAPGFFVAAGGAAFTHGPTYARLVSELILEGRPSVSIDLYSPARFSHINSFMASV</sequence>
<dbReference type="RefSeq" id="WP_161813279.1">
    <property type="nucleotide sequence ID" value="NZ_BLJN01000003.1"/>
</dbReference>
<dbReference type="InterPro" id="IPR006076">
    <property type="entry name" value="FAD-dep_OxRdtase"/>
</dbReference>
<keyword evidence="2" id="KW-0812">Transmembrane</keyword>
<dbReference type="SUPFAM" id="SSF51905">
    <property type="entry name" value="FAD/NAD(P)-binding domain"/>
    <property type="match status" value="1"/>
</dbReference>
<accession>A0A829YGE5</accession>
<keyword evidence="2" id="KW-0472">Membrane</keyword>
<dbReference type="PROSITE" id="PS51257">
    <property type="entry name" value="PROKAR_LIPOPROTEIN"/>
    <property type="match status" value="1"/>
</dbReference>
<dbReference type="PANTHER" id="PTHR13847">
    <property type="entry name" value="SARCOSINE DEHYDROGENASE-RELATED"/>
    <property type="match status" value="1"/>
</dbReference>
<keyword evidence="1" id="KW-0560">Oxidoreductase</keyword>
<feature type="domain" description="FAD dependent oxidoreductase" evidence="3">
    <location>
        <begin position="6"/>
        <end position="370"/>
    </location>
</feature>
<evidence type="ECO:0000256" key="1">
    <source>
        <dbReference type="ARBA" id="ARBA00023002"/>
    </source>
</evidence>
<dbReference type="GO" id="GO:0016491">
    <property type="term" value="F:oxidoreductase activity"/>
    <property type="evidence" value="ECO:0007669"/>
    <property type="project" value="UniProtKB-KW"/>
</dbReference>
<dbReference type="Pfam" id="PF01266">
    <property type="entry name" value="DAO"/>
    <property type="match status" value="1"/>
</dbReference>
<feature type="transmembrane region" description="Helical" evidence="2">
    <location>
        <begin position="6"/>
        <end position="23"/>
    </location>
</feature>
<dbReference type="PRINTS" id="PR00420">
    <property type="entry name" value="RNGMNOXGNASE"/>
</dbReference>